<dbReference type="EMBL" id="DF967972">
    <property type="protein sequence ID" value="GAP14555.1"/>
    <property type="molecule type" value="Genomic_DNA"/>
</dbReference>
<dbReference type="InterPro" id="IPR036503">
    <property type="entry name" value="Ald_Fedxn_OxRdtase_N_sf"/>
</dbReference>
<accession>A0A0S7BKS4</accession>
<dbReference type="Pfam" id="PF01314">
    <property type="entry name" value="AFOR_C"/>
    <property type="match status" value="1"/>
</dbReference>
<dbReference type="Gene3D" id="1.10.599.10">
    <property type="entry name" value="Aldehyde Ferredoxin Oxidoreductase Protein, subunit A, domain 3"/>
    <property type="match status" value="1"/>
</dbReference>
<dbReference type="OrthoDB" id="9763894at2"/>
<organism evidence="10">
    <name type="scientific">Longilinea arvoryzae</name>
    <dbReference type="NCBI Taxonomy" id="360412"/>
    <lineage>
        <taxon>Bacteria</taxon>
        <taxon>Bacillati</taxon>
        <taxon>Chloroflexota</taxon>
        <taxon>Anaerolineae</taxon>
        <taxon>Anaerolineales</taxon>
        <taxon>Anaerolineaceae</taxon>
        <taxon>Longilinea</taxon>
    </lineage>
</organism>
<dbReference type="InterPro" id="IPR001203">
    <property type="entry name" value="OxRdtase_Ald_Fedxn_C"/>
</dbReference>
<dbReference type="Gene3D" id="1.10.569.10">
    <property type="entry name" value="Aldehyde Ferredoxin Oxidoreductase Protein, subunit A, domain 2"/>
    <property type="match status" value="1"/>
</dbReference>
<evidence type="ECO:0000256" key="8">
    <source>
        <dbReference type="ARBA" id="ARBA00049934"/>
    </source>
</evidence>
<comment type="similarity">
    <text evidence="2">Belongs to the AOR/FOR family.</text>
</comment>
<keyword evidence="7" id="KW-0411">Iron-sulfur</keyword>
<evidence type="ECO:0000256" key="7">
    <source>
        <dbReference type="ARBA" id="ARBA00023014"/>
    </source>
</evidence>
<dbReference type="AlphaFoldDB" id="A0A0S7BKS4"/>
<dbReference type="PANTHER" id="PTHR30038">
    <property type="entry name" value="ALDEHYDE FERREDOXIN OXIDOREDUCTASE"/>
    <property type="match status" value="1"/>
</dbReference>
<reference evidence="10" key="1">
    <citation type="submission" date="2015-07" db="EMBL/GenBank/DDBJ databases">
        <title>Draft Genome Sequences of Anaerolinea thermolimosa IMO-1, Bellilinea caldifistulae GOMI-1, Leptolinea tardivitalis YMTK-2, Levilinea saccharolytica KIBI-1,Longilinea arvoryzae KOME-1, Previously Described as Members of the Anaerolineaceae (Chloroflexi).</title>
        <authorList>
            <person name="Sekiguchi Y."/>
            <person name="Ohashi A."/>
            <person name="Matsuura N."/>
            <person name="Tourlousse M.D."/>
        </authorList>
    </citation>
    <scope>NUCLEOTIDE SEQUENCE [LARGE SCALE GENOMIC DNA]</scope>
    <source>
        <strain evidence="10">KOME-1</strain>
    </source>
</reference>
<feature type="domain" description="Aldehyde ferredoxin oxidoreductase N-terminal" evidence="9">
    <location>
        <begin position="30"/>
        <end position="248"/>
    </location>
</feature>
<evidence type="ECO:0000256" key="2">
    <source>
        <dbReference type="ARBA" id="ARBA00011032"/>
    </source>
</evidence>
<dbReference type="GO" id="GO:0009055">
    <property type="term" value="F:electron transfer activity"/>
    <property type="evidence" value="ECO:0007669"/>
    <property type="project" value="InterPro"/>
</dbReference>
<sequence length="720" mass="80274">MTQLSPEVVLKAHKVLADFAYECRPVEHGYANRTLYINLDNSFVQSKPVAQKMKDLFTGGRGFAMWLLWNAVADGTAWDDPSNELIITGGPIGGITAYPGSGKATVVTISPLTHAIIDSNGGGYFGPYLKFAGWDALEIQGKADKDVIIFIDGDNGRVTVEEAPLEPVDTHLVNRMITEIYGKNDRERRGISVVSAGQAAEHIPMCGLNISYWDARRQEVRIKQAARGGAGSVLRDKKIKAIVVRFTDMGGDANGCAKPELVRKAGARINSELTRFDASQNDMRGTGTPYLVEIMNRFDLLPCKNFRFGADPDALKVAGEVWKAMYDRRGPDGCWYGCTMACAHGVPGVKLRTGPYQGECVFVDGPEYETLGALSSNLSIFDPQNLLELNFYCDTYGIDTISVGDSIAFAMECYEIGILNPEMTGGMELTWGNADVALELLHQMARGEGFGLIVGQGVRFMKKYFVEKYGADPALMQDIGMEIKGMEISEYMSKESLAQQGGYALASKGAQHDEAWLTFMELVHKQIPTFETKAEALHYFPMWRTWFSLHGLCKLPWNDITPESNKTAREPGKVPEHVENYTWLYEGVTGKPTNIDEIILASERVYNLQRLFNLRLGYGTRQWDYPPYRLMGPATVAEYESRAERYDGQLKEVVGYDPTGRTTEEKMAALREYKEKQYDLLIDAVYQRRGWSKNGIPTLDTVRRLGIDFPDVVALIAKNY</sequence>
<comment type="cofactor">
    <cofactor evidence="1">
        <name>[4Fe-4S] cluster</name>
        <dbReference type="ChEBI" id="CHEBI:49883"/>
    </cofactor>
</comment>
<dbReference type="PANTHER" id="PTHR30038:SF7">
    <property type="entry name" value="TUNGSTEN-CONTAINING GLYCERALDEHYDE-3-PHOSPHATE:FERREDOXIN OXIDOREDUCTASE"/>
    <property type="match status" value="1"/>
</dbReference>
<dbReference type="SUPFAM" id="SSF56228">
    <property type="entry name" value="Aldehyde ferredoxin oxidoreductase, N-terminal domain"/>
    <property type="match status" value="1"/>
</dbReference>
<evidence type="ECO:0000256" key="4">
    <source>
        <dbReference type="ARBA" id="ARBA00022723"/>
    </source>
</evidence>
<evidence type="ECO:0000256" key="1">
    <source>
        <dbReference type="ARBA" id="ARBA00001966"/>
    </source>
</evidence>
<dbReference type="Gene3D" id="3.60.9.10">
    <property type="entry name" value="Aldehyde ferredoxin oxidoreductase, N-terminal domain"/>
    <property type="match status" value="1"/>
</dbReference>
<keyword evidence="6" id="KW-0408">Iron</keyword>
<dbReference type="STRING" id="360412.LARV_02328"/>
<comment type="cofactor">
    <cofactor evidence="8">
        <name>tungstopterin</name>
        <dbReference type="ChEBI" id="CHEBI:30402"/>
    </cofactor>
</comment>
<evidence type="ECO:0000313" key="10">
    <source>
        <dbReference type="EMBL" id="GAP14555.1"/>
    </source>
</evidence>
<dbReference type="GO" id="GO:0016625">
    <property type="term" value="F:oxidoreductase activity, acting on the aldehyde or oxo group of donors, iron-sulfur protein as acceptor"/>
    <property type="evidence" value="ECO:0007669"/>
    <property type="project" value="InterPro"/>
</dbReference>
<dbReference type="GO" id="GO:0051539">
    <property type="term" value="F:4 iron, 4 sulfur cluster binding"/>
    <property type="evidence" value="ECO:0007669"/>
    <property type="project" value="UniProtKB-KW"/>
</dbReference>
<keyword evidence="4" id="KW-0479">Metal-binding</keyword>
<dbReference type="Pfam" id="PF02730">
    <property type="entry name" value="AFOR_N"/>
    <property type="match status" value="1"/>
</dbReference>
<name>A0A0S7BKS4_9CHLR</name>
<gene>
    <name evidence="10" type="ORF">LARV_02328</name>
</gene>
<proteinExistence type="inferred from homology"/>
<evidence type="ECO:0000256" key="6">
    <source>
        <dbReference type="ARBA" id="ARBA00023004"/>
    </source>
</evidence>
<dbReference type="Proteomes" id="UP000055060">
    <property type="component" value="Unassembled WGS sequence"/>
</dbReference>
<evidence type="ECO:0000256" key="3">
    <source>
        <dbReference type="ARBA" id="ARBA00022485"/>
    </source>
</evidence>
<dbReference type="InterPro" id="IPR051919">
    <property type="entry name" value="W-dependent_AOR"/>
</dbReference>
<dbReference type="RefSeq" id="WP_075073801.1">
    <property type="nucleotide sequence ID" value="NZ_DF967972.1"/>
</dbReference>
<dbReference type="InterPro" id="IPR013984">
    <property type="entry name" value="Ald_Fedxn_OxRdtase_dom2"/>
</dbReference>
<dbReference type="SUPFAM" id="SSF48310">
    <property type="entry name" value="Aldehyde ferredoxin oxidoreductase, C-terminal domains"/>
    <property type="match status" value="1"/>
</dbReference>
<keyword evidence="3" id="KW-0004">4Fe-4S</keyword>
<dbReference type="InterPro" id="IPR013983">
    <property type="entry name" value="Ald_Fedxn_OxRdtase_N"/>
</dbReference>
<evidence type="ECO:0000313" key="11">
    <source>
        <dbReference type="Proteomes" id="UP000055060"/>
    </source>
</evidence>
<dbReference type="InterPro" id="IPR036021">
    <property type="entry name" value="Tungsten_al_ferr_oxy-like_C"/>
</dbReference>
<keyword evidence="5" id="KW-0560">Oxidoreductase</keyword>
<dbReference type="GO" id="GO:0046872">
    <property type="term" value="F:metal ion binding"/>
    <property type="evidence" value="ECO:0007669"/>
    <property type="project" value="UniProtKB-KW"/>
</dbReference>
<evidence type="ECO:0000256" key="5">
    <source>
        <dbReference type="ARBA" id="ARBA00023002"/>
    </source>
</evidence>
<keyword evidence="11" id="KW-1185">Reference proteome</keyword>
<protein>
    <submittedName>
        <fullName evidence="10">Aldehyde:ferredoxin oxidoreductase</fullName>
    </submittedName>
</protein>
<dbReference type="SMART" id="SM00790">
    <property type="entry name" value="AFOR_N"/>
    <property type="match status" value="1"/>
</dbReference>
<dbReference type="InterPro" id="IPR013985">
    <property type="entry name" value="Ald_Fedxn_OxRdtase_dom3"/>
</dbReference>
<evidence type="ECO:0000259" key="9">
    <source>
        <dbReference type="SMART" id="SM00790"/>
    </source>
</evidence>